<dbReference type="PANTHER" id="PTHR33829">
    <property type="entry name" value="OSJNBA0044M19.10 PROTEIN"/>
    <property type="match status" value="1"/>
</dbReference>
<evidence type="ECO:0000259" key="2">
    <source>
        <dbReference type="Pfam" id="PF24867"/>
    </source>
</evidence>
<dbReference type="EMBL" id="LFYR01000069">
    <property type="protein sequence ID" value="KMZ76240.1"/>
    <property type="molecule type" value="Genomic_DNA"/>
</dbReference>
<dbReference type="PANTHER" id="PTHR33829:SF1">
    <property type="entry name" value="TRANSMEMBRANE PROTEIN"/>
    <property type="match status" value="1"/>
</dbReference>
<dbReference type="Proteomes" id="UP000036987">
    <property type="component" value="Unassembled WGS sequence"/>
</dbReference>
<keyword evidence="1" id="KW-0812">Transmembrane</keyword>
<dbReference type="InterPro" id="IPR056635">
    <property type="entry name" value="DUF7733"/>
</dbReference>
<keyword evidence="4" id="KW-1185">Reference proteome</keyword>
<reference evidence="4" key="1">
    <citation type="journal article" date="2016" name="Nature">
        <title>The genome of the seagrass Zostera marina reveals angiosperm adaptation to the sea.</title>
        <authorList>
            <person name="Olsen J.L."/>
            <person name="Rouze P."/>
            <person name="Verhelst B."/>
            <person name="Lin Y.-C."/>
            <person name="Bayer T."/>
            <person name="Collen J."/>
            <person name="Dattolo E."/>
            <person name="De Paoli E."/>
            <person name="Dittami S."/>
            <person name="Maumus F."/>
            <person name="Michel G."/>
            <person name="Kersting A."/>
            <person name="Lauritano C."/>
            <person name="Lohaus R."/>
            <person name="Toepel M."/>
            <person name="Tonon T."/>
            <person name="Vanneste K."/>
            <person name="Amirebrahimi M."/>
            <person name="Brakel J."/>
            <person name="Bostroem C."/>
            <person name="Chovatia M."/>
            <person name="Grimwood J."/>
            <person name="Jenkins J.W."/>
            <person name="Jueterbock A."/>
            <person name="Mraz A."/>
            <person name="Stam W.T."/>
            <person name="Tice H."/>
            <person name="Bornberg-Bauer E."/>
            <person name="Green P.J."/>
            <person name="Pearson G.A."/>
            <person name="Procaccini G."/>
            <person name="Duarte C.M."/>
            <person name="Schmutz J."/>
            <person name="Reusch T.B.H."/>
            <person name="Van de Peer Y."/>
        </authorList>
    </citation>
    <scope>NUCLEOTIDE SEQUENCE [LARGE SCALE GENOMIC DNA]</scope>
    <source>
        <strain evidence="4">cv. Finnish</strain>
    </source>
</reference>
<keyword evidence="1" id="KW-1133">Transmembrane helix</keyword>
<dbReference type="Pfam" id="PF24867">
    <property type="entry name" value="DUF7733"/>
    <property type="match status" value="1"/>
</dbReference>
<dbReference type="AlphaFoldDB" id="A0A0K9Q667"/>
<name>A0A0K9Q667_ZOSMR</name>
<gene>
    <name evidence="3" type="ORF">ZOSMA_105G00710</name>
</gene>
<feature type="transmembrane region" description="Helical" evidence="1">
    <location>
        <begin position="46"/>
        <end position="65"/>
    </location>
</feature>
<evidence type="ECO:0000256" key="1">
    <source>
        <dbReference type="SAM" id="Phobius"/>
    </source>
</evidence>
<accession>A0A0K9Q667</accession>
<feature type="domain" description="DUF7733" evidence="2">
    <location>
        <begin position="3"/>
        <end position="127"/>
    </location>
</feature>
<comment type="caution">
    <text evidence="3">The sequence shown here is derived from an EMBL/GenBank/DDBJ whole genome shotgun (WGS) entry which is preliminary data.</text>
</comment>
<dbReference type="OrthoDB" id="1906194at2759"/>
<proteinExistence type="predicted"/>
<keyword evidence="1" id="KW-0472">Membrane</keyword>
<evidence type="ECO:0000313" key="3">
    <source>
        <dbReference type="EMBL" id="KMZ76240.1"/>
    </source>
</evidence>
<evidence type="ECO:0000313" key="4">
    <source>
        <dbReference type="Proteomes" id="UP000036987"/>
    </source>
</evidence>
<protein>
    <recommendedName>
        <fullName evidence="2">DUF7733 domain-containing protein</fullName>
    </recommendedName>
</protein>
<sequence length="129" mass="15012">MADLQDAVFFAFSIIYTAVLEKNCVVCIFKTVKAAGFFVNCVWWKMYVIFRAVIAIFLLLLYIVFEGHKYTTKVSSAVPHLFLFCTQVFMEGMTITWNFSLPIQLFVPIFYNSRGLFTIDHWLVADFTF</sequence>
<organism evidence="3 4">
    <name type="scientific">Zostera marina</name>
    <name type="common">Eelgrass</name>
    <dbReference type="NCBI Taxonomy" id="29655"/>
    <lineage>
        <taxon>Eukaryota</taxon>
        <taxon>Viridiplantae</taxon>
        <taxon>Streptophyta</taxon>
        <taxon>Embryophyta</taxon>
        <taxon>Tracheophyta</taxon>
        <taxon>Spermatophyta</taxon>
        <taxon>Magnoliopsida</taxon>
        <taxon>Liliopsida</taxon>
        <taxon>Zosteraceae</taxon>
        <taxon>Zostera</taxon>
    </lineage>
</organism>